<evidence type="ECO:0000313" key="4">
    <source>
        <dbReference type="Proteomes" id="UP000516380"/>
    </source>
</evidence>
<reference evidence="3 4" key="1">
    <citation type="submission" date="2020-07" db="EMBL/GenBank/DDBJ databases">
        <title>Mycobacterium kansasii (former subtype) with zoonotic potential isolated from diseased indoor pet cat, Japan.</title>
        <authorList>
            <person name="Fukano H."/>
            <person name="Terazono T."/>
            <person name="Hoshino Y."/>
        </authorList>
    </citation>
    <scope>NUCLEOTIDE SEQUENCE [LARGE SCALE GENOMIC DNA]</scope>
    <source>
        <strain evidence="3 4">Kuro-I</strain>
    </source>
</reference>
<gene>
    <name evidence="3" type="ORF">NIIDMKKI_61280</name>
</gene>
<dbReference type="InterPro" id="IPR050356">
    <property type="entry name" value="SulA_CellDiv_inhibitor"/>
</dbReference>
<feature type="compositionally biased region" description="Pro residues" evidence="2">
    <location>
        <begin position="611"/>
        <end position="621"/>
    </location>
</feature>
<evidence type="ECO:0000256" key="2">
    <source>
        <dbReference type="SAM" id="MobiDB-lite"/>
    </source>
</evidence>
<dbReference type="SUPFAM" id="SSF56672">
    <property type="entry name" value="DNA/RNA polymerases"/>
    <property type="match status" value="1"/>
</dbReference>
<dbReference type="EMBL" id="AP023343">
    <property type="protein sequence ID" value="BCI90922.1"/>
    <property type="molecule type" value="Genomic_DNA"/>
</dbReference>
<dbReference type="AlphaFoldDB" id="A0A7G1ILL8"/>
<feature type="region of interest" description="Disordered" evidence="2">
    <location>
        <begin position="595"/>
        <end position="624"/>
    </location>
</feature>
<dbReference type="InterPro" id="IPR043502">
    <property type="entry name" value="DNA/RNA_pol_sf"/>
</dbReference>
<sequence>MLSGKDLVRSDDLLPESESTLAVPELPALLPRGTVAMLSGARSLLLSMVAAVTAAGGNAAIVGQPDIGLLAAVEMGADLSRLAVIPDPGADPVEVAAVLLDGMDLVVLGLGGHRVTRTRARAVVARARHKGCTLLVTDGDWEGASTRLEARVCGYEITAGSRGTPTPGFGRVSRVRLQVSGCARGQPVGRVLTGEPGGLVPSAGDLVHGLARGRGCRGRGPAGDGSGRGHFGQPGDCLFGDGACGRSTPWATAPGGGGPLSAIAHRDRRRRPRRPFFEGVIAAVDDLVPRAEVLRPGLLVLPVRGAARFFGSEQQAAERLIDAVAVAGAECQVGIADELSTAVYAARAGRVVDPGQDAQFLSALSIRQLATEPSLSGPGREELTDLLWRMGIRTIGQFAALSRTDIASRFGADAVVAHRFARGEPERLPSGREPPPELDAVLHCEPPIDRIDAAAFAGRSLAGTLHQALMAAGVGCTRLAIHAVTANGEERSRVWRCAEPLTEDGTADRVRWQLDGWLTNRTARDRPTAPVTRLRLQAIEVVSAEALQLPLWGGLGEEDRLRARRALVRVQGLLGPEAVQVPVLSGGRGPAERITLTPLGDEPVPQADPNQPWPGQLPEPSPAVLLDDPVELLDAQGNQVRVTGRGCSPPTRRD</sequence>
<dbReference type="PANTHER" id="PTHR35369:SF2">
    <property type="entry name" value="BLR3025 PROTEIN"/>
    <property type="match status" value="1"/>
</dbReference>
<keyword evidence="1" id="KW-0227">DNA damage</keyword>
<dbReference type="CDD" id="cd03468">
    <property type="entry name" value="PolY_like"/>
    <property type="match status" value="1"/>
</dbReference>
<evidence type="ECO:0000313" key="3">
    <source>
        <dbReference type="EMBL" id="BCI90922.1"/>
    </source>
</evidence>
<organism evidence="3 4">
    <name type="scientific">Mycobacterium kansasii</name>
    <dbReference type="NCBI Taxonomy" id="1768"/>
    <lineage>
        <taxon>Bacteria</taxon>
        <taxon>Bacillati</taxon>
        <taxon>Actinomycetota</taxon>
        <taxon>Actinomycetes</taxon>
        <taxon>Mycobacteriales</taxon>
        <taxon>Mycobacteriaceae</taxon>
        <taxon>Mycobacterium</taxon>
    </lineage>
</organism>
<dbReference type="Proteomes" id="UP000516380">
    <property type="component" value="Chromosome"/>
</dbReference>
<accession>A0A7G1ILL8</accession>
<dbReference type="GO" id="GO:0006281">
    <property type="term" value="P:DNA repair"/>
    <property type="evidence" value="ECO:0007669"/>
    <property type="project" value="TreeGrafter"/>
</dbReference>
<name>A0A7G1ILL8_MYCKA</name>
<proteinExistence type="predicted"/>
<keyword evidence="4" id="KW-1185">Reference proteome</keyword>
<evidence type="ECO:0000256" key="1">
    <source>
        <dbReference type="ARBA" id="ARBA00022763"/>
    </source>
</evidence>
<dbReference type="PANTHER" id="PTHR35369">
    <property type="entry name" value="BLR3025 PROTEIN-RELATED"/>
    <property type="match status" value="1"/>
</dbReference>
<protein>
    <submittedName>
        <fullName evidence="3">Uncharacterized protein</fullName>
    </submittedName>
</protein>